<dbReference type="Gene3D" id="3.50.30.10">
    <property type="entry name" value="Phosphohistidine domain"/>
    <property type="match status" value="1"/>
</dbReference>
<dbReference type="SUPFAM" id="SSF51735">
    <property type="entry name" value="NAD(P)-binding Rossmann-fold domains"/>
    <property type="match status" value="1"/>
</dbReference>
<proteinExistence type="predicted"/>
<dbReference type="InterPro" id="IPR036291">
    <property type="entry name" value="NAD(P)-bd_dom_sf"/>
</dbReference>
<gene>
    <name evidence="3" type="ORF">DFR74_102150</name>
</gene>
<dbReference type="RefSeq" id="WP_170160710.1">
    <property type="nucleotide sequence ID" value="NZ_QNRE01000002.1"/>
</dbReference>
<dbReference type="SUPFAM" id="SSF52009">
    <property type="entry name" value="Phosphohistidine domain"/>
    <property type="match status" value="1"/>
</dbReference>
<dbReference type="PANTHER" id="PTHR43615:SF1">
    <property type="entry name" value="PPDK_N DOMAIN-CONTAINING PROTEIN"/>
    <property type="match status" value="1"/>
</dbReference>
<protein>
    <submittedName>
        <fullName evidence="3">NAD-dependent epimerase/dehydratase family protein</fullName>
    </submittedName>
</protein>
<dbReference type="GO" id="GO:0016772">
    <property type="term" value="F:transferase activity, transferring phosphorus-containing groups"/>
    <property type="evidence" value="ECO:0007669"/>
    <property type="project" value="InterPro"/>
</dbReference>
<dbReference type="PANTHER" id="PTHR43615">
    <property type="entry name" value="PHOSPHOENOLPYRUVATE SYNTHASE-RELATED"/>
    <property type="match status" value="1"/>
</dbReference>
<dbReference type="InterPro" id="IPR036637">
    <property type="entry name" value="Phosphohistidine_dom_sf"/>
</dbReference>
<dbReference type="EMBL" id="QNRE01000002">
    <property type="protein sequence ID" value="RBO93733.1"/>
    <property type="molecule type" value="Genomic_DNA"/>
</dbReference>
<sequence>MRVLITGITEPGGPAPARMLLAAGHRVIGLDRRWHRHVDPRVEFVAGDPTDRAVCTRAAAGCDAVLHLAGPDVSAIGVAAREAGAHLIVPVVAGARWSGIAESAVAQAVRSCGADVLLIRTAPVVGRRVGHQTRRALEPILGAGSPTAEFQLLHADDLDRFLVAAVTAPRVGEVELAAPGVITKGQLRILLRGAGVRYSAWAPGWSGTRPVLDPAAAREEWGFRCGWNAGEAAADLVRGLVGRAPAGGAFRTRRGAIPLPAHVIPARAATSDGHQLVDVAPERLEGEFDDRVDPRYPVHTATNTSEALPGPMTPLTIDLHAGAIRLANEAMGTMIALDGIALEHWTSRVTTVLGHHIYINASIGVLAAENMPGWDEESIRRDAYGNIPAEIALQPHGKPPMPTGLAGTAATWRATARVLATARRYAATAEAINAAARAEALPSERIAALTDEQLHVRALLWRDRLHQAWQAASIGVMMTGAATAVHARGKDAGEVPIDLSRLESAKPMLAVERLAALCRADSALYDRAREGDVDGARAASPAFAAALDAELATVGHRGPGECELSNPTFGDRPALLVTAAARAAQLPAPQRPPAEPATSRTARMAAGATVARERARDAVVRITHCLRGAVRERGERLVRATVLPDATDVHYLTLDEIFVPPADVAERARRRRAERERLRAIRMPDVITGRWEPVPAAGALDAGESLGGIGVSAGVVEGTVKLVLSLDDDIEPGDVLVASVTDTGHTAMFAYAAAVVTDIGGSASHAAIVAREFGIPCVVDTKTASARLRDGQKVRVDGAAGTVTLLSD</sequence>
<accession>A0A366DUG6</accession>
<evidence type="ECO:0000313" key="4">
    <source>
        <dbReference type="Proteomes" id="UP000252586"/>
    </source>
</evidence>
<evidence type="ECO:0000259" key="2">
    <source>
        <dbReference type="Pfam" id="PF01370"/>
    </source>
</evidence>
<feature type="domain" description="PEP-utilising enzyme mobile" evidence="1">
    <location>
        <begin position="730"/>
        <end position="801"/>
    </location>
</feature>
<dbReference type="AlphaFoldDB" id="A0A366DUG6"/>
<organism evidence="3 4">
    <name type="scientific">Nocardia puris</name>
    <dbReference type="NCBI Taxonomy" id="208602"/>
    <lineage>
        <taxon>Bacteria</taxon>
        <taxon>Bacillati</taxon>
        <taxon>Actinomycetota</taxon>
        <taxon>Actinomycetes</taxon>
        <taxon>Mycobacteriales</taxon>
        <taxon>Nocardiaceae</taxon>
        <taxon>Nocardia</taxon>
    </lineage>
</organism>
<dbReference type="STRING" id="1210090.GCA_001613185_00473"/>
<dbReference type="InterPro" id="IPR008279">
    <property type="entry name" value="PEP-util_enz_mobile_dom"/>
</dbReference>
<comment type="caution">
    <text evidence="3">The sequence shown here is derived from an EMBL/GenBank/DDBJ whole genome shotgun (WGS) entry which is preliminary data.</text>
</comment>
<evidence type="ECO:0000259" key="1">
    <source>
        <dbReference type="Pfam" id="PF00391"/>
    </source>
</evidence>
<feature type="domain" description="NAD-dependent epimerase/dehydratase" evidence="2">
    <location>
        <begin position="3"/>
        <end position="77"/>
    </location>
</feature>
<dbReference type="InterPro" id="IPR001509">
    <property type="entry name" value="Epimerase_deHydtase"/>
</dbReference>
<reference evidence="3 4" key="1">
    <citation type="submission" date="2018-06" db="EMBL/GenBank/DDBJ databases">
        <title>Genomic Encyclopedia of Type Strains, Phase IV (KMG-IV): sequencing the most valuable type-strain genomes for metagenomic binning, comparative biology and taxonomic classification.</title>
        <authorList>
            <person name="Goeker M."/>
        </authorList>
    </citation>
    <scope>NUCLEOTIDE SEQUENCE [LARGE SCALE GENOMIC DNA]</scope>
    <source>
        <strain evidence="3 4">DSM 44599</strain>
    </source>
</reference>
<dbReference type="Pfam" id="PF00391">
    <property type="entry name" value="PEP-utilizers"/>
    <property type="match status" value="1"/>
</dbReference>
<name>A0A366DUG6_9NOCA</name>
<evidence type="ECO:0000313" key="3">
    <source>
        <dbReference type="EMBL" id="RBO93733.1"/>
    </source>
</evidence>
<dbReference type="InterPro" id="IPR051549">
    <property type="entry name" value="PEP_Utilizing_Enz"/>
</dbReference>
<dbReference type="Proteomes" id="UP000252586">
    <property type="component" value="Unassembled WGS sequence"/>
</dbReference>
<dbReference type="Pfam" id="PF01370">
    <property type="entry name" value="Epimerase"/>
    <property type="match status" value="1"/>
</dbReference>
<keyword evidence="4" id="KW-1185">Reference proteome</keyword>
<dbReference type="Gene3D" id="3.40.50.720">
    <property type="entry name" value="NAD(P)-binding Rossmann-like Domain"/>
    <property type="match status" value="1"/>
</dbReference>